<comment type="similarity">
    <text evidence="1">Belongs to the gemin-2 family.</text>
</comment>
<dbReference type="GO" id="GO:0032797">
    <property type="term" value="C:SMN complex"/>
    <property type="evidence" value="ECO:0007669"/>
    <property type="project" value="TreeGrafter"/>
</dbReference>
<feature type="compositionally biased region" description="Basic residues" evidence="2">
    <location>
        <begin position="1"/>
        <end position="10"/>
    </location>
</feature>
<dbReference type="GO" id="GO:0005634">
    <property type="term" value="C:nucleus"/>
    <property type="evidence" value="ECO:0007669"/>
    <property type="project" value="TreeGrafter"/>
</dbReference>
<feature type="region of interest" description="Disordered" evidence="2">
    <location>
        <begin position="1"/>
        <end position="29"/>
    </location>
</feature>
<keyword evidence="4" id="KW-1185">Reference proteome</keyword>
<evidence type="ECO:0000313" key="3">
    <source>
        <dbReference type="EMBL" id="OWP04276.1"/>
    </source>
</evidence>
<proteinExistence type="inferred from homology"/>
<dbReference type="AlphaFoldDB" id="A0A218ZAT4"/>
<evidence type="ECO:0000256" key="1">
    <source>
        <dbReference type="ARBA" id="ARBA00025758"/>
    </source>
</evidence>
<organism evidence="3 4">
    <name type="scientific">Diplocarpon coronariae</name>
    <dbReference type="NCBI Taxonomy" id="2795749"/>
    <lineage>
        <taxon>Eukaryota</taxon>
        <taxon>Fungi</taxon>
        <taxon>Dikarya</taxon>
        <taxon>Ascomycota</taxon>
        <taxon>Pezizomycotina</taxon>
        <taxon>Leotiomycetes</taxon>
        <taxon>Helotiales</taxon>
        <taxon>Drepanopezizaceae</taxon>
        <taxon>Diplocarpon</taxon>
    </lineage>
</organism>
<dbReference type="Proteomes" id="UP000242519">
    <property type="component" value="Unassembled WGS sequence"/>
</dbReference>
<dbReference type="OrthoDB" id="428895at2759"/>
<reference evidence="3 4" key="1">
    <citation type="submission" date="2017-04" db="EMBL/GenBank/DDBJ databases">
        <title>Draft genome sequence of Marssonina coronaria NL1: causal agent of apple blotch.</title>
        <authorList>
            <person name="Cheng Q."/>
        </authorList>
    </citation>
    <scope>NUCLEOTIDE SEQUENCE [LARGE SCALE GENOMIC DNA]</scope>
    <source>
        <strain evidence="3 4">NL1</strain>
    </source>
</reference>
<dbReference type="InParanoid" id="A0A218ZAT4"/>
<protein>
    <submittedName>
        <fullName evidence="3">Uncharacterized protein</fullName>
    </submittedName>
</protein>
<sequence>MTGVKRKSRGHTPEETPNKKSRCKPSVEAKVDPVYGQRSAIPGLDDYTLYNGEDSDYNYDDEIDALAYLRAVRQEATGIPNLLIAPKTPPSSTIRDIYENGVGDFRGYYADGAYVAQQSELEAALEEDPQLAYFSSILARYRALRSHLQETPPQYAVERLGPDHPTRVERMNKDLTRWWIRKLRSVDPKPAQIASFNKGSVLRVLRLLTQGTLLKRGLGVDITISRWVWSLLARLPDRGELSSEEIGVIRELGKKAILLSVGLREREEWDEGMKVVEQGLEGEEEEDGEVVNGDEISLEFEEDDVDFVANESSKNSRLMNAIDNTGHLARDHSPAGLTMQQEAVLSTESLENPDHLTEAKARILAQLNRPSSTDAVIPEREEGELPVILEPIIGPVQSEMSMTNEEPSAEAVDPRLNTKATVDMIITIAGEVYGQRDLLEFRGQ</sequence>
<dbReference type="PANTHER" id="PTHR12794:SF0">
    <property type="entry name" value="GEM-ASSOCIATED PROTEIN 2"/>
    <property type="match status" value="1"/>
</dbReference>
<evidence type="ECO:0000256" key="2">
    <source>
        <dbReference type="SAM" id="MobiDB-lite"/>
    </source>
</evidence>
<dbReference type="Pfam" id="PF04938">
    <property type="entry name" value="SIP1"/>
    <property type="match status" value="1"/>
</dbReference>
<dbReference type="GO" id="GO:0000387">
    <property type="term" value="P:spliceosomal snRNP assembly"/>
    <property type="evidence" value="ECO:0007669"/>
    <property type="project" value="InterPro"/>
</dbReference>
<gene>
    <name evidence="3" type="ORF">B2J93_9344</name>
</gene>
<comment type="caution">
    <text evidence="3">The sequence shown here is derived from an EMBL/GenBank/DDBJ whole genome shotgun (WGS) entry which is preliminary data.</text>
</comment>
<dbReference type="Gene3D" id="1.20.58.1070">
    <property type="match status" value="1"/>
</dbReference>
<dbReference type="InterPro" id="IPR035426">
    <property type="entry name" value="Gemin2/Brr1"/>
</dbReference>
<evidence type="ECO:0000313" key="4">
    <source>
        <dbReference type="Proteomes" id="UP000242519"/>
    </source>
</evidence>
<dbReference type="PANTHER" id="PTHR12794">
    <property type="entry name" value="GEMIN2"/>
    <property type="match status" value="1"/>
</dbReference>
<dbReference type="EMBL" id="MZNU01000116">
    <property type="protein sequence ID" value="OWP04276.1"/>
    <property type="molecule type" value="Genomic_DNA"/>
</dbReference>
<accession>A0A218ZAT4</accession>
<name>A0A218ZAT4_9HELO</name>